<gene>
    <name evidence="1" type="ORF">HID58_006805</name>
</gene>
<protein>
    <submittedName>
        <fullName evidence="1">Uncharacterized protein</fullName>
    </submittedName>
</protein>
<organism evidence="1 2">
    <name type="scientific">Brassica napus</name>
    <name type="common">Rape</name>
    <dbReference type="NCBI Taxonomy" id="3708"/>
    <lineage>
        <taxon>Eukaryota</taxon>
        <taxon>Viridiplantae</taxon>
        <taxon>Streptophyta</taxon>
        <taxon>Embryophyta</taxon>
        <taxon>Tracheophyta</taxon>
        <taxon>Spermatophyta</taxon>
        <taxon>Magnoliopsida</taxon>
        <taxon>eudicotyledons</taxon>
        <taxon>Gunneridae</taxon>
        <taxon>Pentapetalae</taxon>
        <taxon>rosids</taxon>
        <taxon>malvids</taxon>
        <taxon>Brassicales</taxon>
        <taxon>Brassicaceae</taxon>
        <taxon>Brassiceae</taxon>
        <taxon>Brassica</taxon>
    </lineage>
</organism>
<dbReference type="EMBL" id="JAGKQM010000002">
    <property type="protein sequence ID" value="KAH0939344.1"/>
    <property type="molecule type" value="Genomic_DNA"/>
</dbReference>
<comment type="caution">
    <text evidence="1">The sequence shown here is derived from an EMBL/GenBank/DDBJ whole genome shotgun (WGS) entry which is preliminary data.</text>
</comment>
<name>A0ABQ8ECE8_BRANA</name>
<evidence type="ECO:0000313" key="1">
    <source>
        <dbReference type="EMBL" id="KAH0939344.1"/>
    </source>
</evidence>
<proteinExistence type="predicted"/>
<evidence type="ECO:0000313" key="2">
    <source>
        <dbReference type="Proteomes" id="UP000824890"/>
    </source>
</evidence>
<feature type="non-terminal residue" evidence="1">
    <location>
        <position position="61"/>
    </location>
</feature>
<reference evidence="1 2" key="1">
    <citation type="submission" date="2021-05" db="EMBL/GenBank/DDBJ databases">
        <title>Genome Assembly of Synthetic Allotetraploid Brassica napus Reveals Homoeologous Exchanges between Subgenomes.</title>
        <authorList>
            <person name="Davis J.T."/>
        </authorList>
    </citation>
    <scope>NUCLEOTIDE SEQUENCE [LARGE SCALE GENOMIC DNA]</scope>
    <source>
        <strain evidence="2">cv. Da-Ae</strain>
        <tissue evidence="1">Seedling</tissue>
    </source>
</reference>
<accession>A0ABQ8ECE8</accession>
<feature type="non-terminal residue" evidence="1">
    <location>
        <position position="1"/>
    </location>
</feature>
<sequence>PQTGVPDIHHSTFESLRKDSEFKGITVLFLDEKIWLEKSVMSKALTLAKKQLESLSVFSLI</sequence>
<keyword evidence="2" id="KW-1185">Reference proteome</keyword>
<dbReference type="Proteomes" id="UP000824890">
    <property type="component" value="Unassembled WGS sequence"/>
</dbReference>